<proteinExistence type="predicted"/>
<dbReference type="InterPro" id="IPR036291">
    <property type="entry name" value="NAD(P)-bd_dom_sf"/>
</dbReference>
<organism evidence="2 3">
    <name type="scientific">Algoriphagus aquatilis</name>
    <dbReference type="NCBI Taxonomy" id="490186"/>
    <lineage>
        <taxon>Bacteria</taxon>
        <taxon>Pseudomonadati</taxon>
        <taxon>Bacteroidota</taxon>
        <taxon>Cytophagia</taxon>
        <taxon>Cytophagales</taxon>
        <taxon>Cyclobacteriaceae</taxon>
        <taxon>Algoriphagus</taxon>
    </lineage>
</organism>
<comment type="caution">
    <text evidence="2">The sequence shown here is derived from an EMBL/GenBank/DDBJ whole genome shotgun (WGS) entry which is preliminary data.</text>
</comment>
<reference evidence="3" key="1">
    <citation type="journal article" date="2019" name="Int. J. Syst. Evol. Microbiol.">
        <title>The Global Catalogue of Microorganisms (GCM) 10K type strain sequencing project: providing services to taxonomists for standard genome sequencing and annotation.</title>
        <authorList>
            <consortium name="The Broad Institute Genomics Platform"/>
            <consortium name="The Broad Institute Genome Sequencing Center for Infectious Disease"/>
            <person name="Wu L."/>
            <person name="Ma J."/>
        </authorList>
    </citation>
    <scope>NUCLEOTIDE SEQUENCE [LARGE SCALE GENOMIC DNA]</scope>
    <source>
        <strain evidence="3">CGMCC 1.7030</strain>
    </source>
</reference>
<gene>
    <name evidence="2" type="ORF">ACFPIK_05400</name>
</gene>
<evidence type="ECO:0000256" key="1">
    <source>
        <dbReference type="ARBA" id="ARBA00023002"/>
    </source>
</evidence>
<keyword evidence="1" id="KW-0560">Oxidoreductase</keyword>
<dbReference type="Pfam" id="PF00106">
    <property type="entry name" value="adh_short"/>
    <property type="match status" value="1"/>
</dbReference>
<dbReference type="EMBL" id="JBHSKS010000003">
    <property type="protein sequence ID" value="MFC5191194.1"/>
    <property type="molecule type" value="Genomic_DNA"/>
</dbReference>
<accession>A0ABW0BUG6</accession>
<dbReference type="SUPFAM" id="SSF51735">
    <property type="entry name" value="NAD(P)-binding Rossmann-fold domains"/>
    <property type="match status" value="1"/>
</dbReference>
<protein>
    <submittedName>
        <fullName evidence="2">SDR family NAD(P)-dependent oxidoreductase</fullName>
    </submittedName>
</protein>
<sequence length="275" mass="30281">MNLVLTGSTSGIGWETLKALMPHANRIFLPVRNVKKAEKMILHLFQKEKIILIPMDLSIMSEVKQGAIQILEQCQEIHLLINNAGGMFPAGKKTSEGIDLTFATNHLGHFLLTLELMPALIQGKAKIIHVSSIVHQIATNPSKDLGLLKSANTGTAYGKVKLYNILFSNELKNRFESKGISSYALHPGAVKTAFGSETSLWAKVIIEVSKLIFISPKAGAQTTIFLATSPKNQLRNGGYYIRKKPKTPSTLARNQKLSATLWNYSEELLKNMGLT</sequence>
<dbReference type="PANTHER" id="PTHR43157">
    <property type="entry name" value="PHOSPHATIDYLINOSITOL-GLYCAN BIOSYNTHESIS CLASS F PROTEIN-RELATED"/>
    <property type="match status" value="1"/>
</dbReference>
<dbReference type="Gene3D" id="3.40.50.720">
    <property type="entry name" value="NAD(P)-binding Rossmann-like Domain"/>
    <property type="match status" value="1"/>
</dbReference>
<keyword evidence="3" id="KW-1185">Reference proteome</keyword>
<name>A0ABW0BUG6_9BACT</name>
<dbReference type="PRINTS" id="PR00081">
    <property type="entry name" value="GDHRDH"/>
</dbReference>
<dbReference type="RefSeq" id="WP_377913017.1">
    <property type="nucleotide sequence ID" value="NZ_JBHSKS010000003.1"/>
</dbReference>
<evidence type="ECO:0000313" key="2">
    <source>
        <dbReference type="EMBL" id="MFC5191194.1"/>
    </source>
</evidence>
<evidence type="ECO:0000313" key="3">
    <source>
        <dbReference type="Proteomes" id="UP001596163"/>
    </source>
</evidence>
<dbReference type="Proteomes" id="UP001596163">
    <property type="component" value="Unassembled WGS sequence"/>
</dbReference>
<dbReference type="PANTHER" id="PTHR43157:SF31">
    <property type="entry name" value="PHOSPHATIDYLINOSITOL-GLYCAN BIOSYNTHESIS CLASS F PROTEIN"/>
    <property type="match status" value="1"/>
</dbReference>
<dbReference type="InterPro" id="IPR002347">
    <property type="entry name" value="SDR_fam"/>
</dbReference>